<accession>A0A0T5X7S4</accession>
<dbReference type="RefSeq" id="WP_009200744.1">
    <property type="nucleotide sequence ID" value="NZ_ACJX03000001.1"/>
</dbReference>
<organism evidence="3 4">
    <name type="scientific">Acetomicrobium hydrogeniformans ATCC BAA-1850</name>
    <dbReference type="NCBI Taxonomy" id="592015"/>
    <lineage>
        <taxon>Bacteria</taxon>
        <taxon>Thermotogati</taxon>
        <taxon>Synergistota</taxon>
        <taxon>Synergistia</taxon>
        <taxon>Synergistales</taxon>
        <taxon>Acetomicrobiaceae</taxon>
        <taxon>Acetomicrobium</taxon>
    </lineage>
</organism>
<dbReference type="InterPro" id="IPR001387">
    <property type="entry name" value="Cro/C1-type_HTH"/>
</dbReference>
<dbReference type="OrthoDB" id="362430at2"/>
<dbReference type="eggNOG" id="COG1396">
    <property type="taxonomic scope" value="Bacteria"/>
</dbReference>
<dbReference type="CDD" id="cd00093">
    <property type="entry name" value="HTH_XRE"/>
    <property type="match status" value="1"/>
</dbReference>
<feature type="region of interest" description="Disordered" evidence="1">
    <location>
        <begin position="77"/>
        <end position="100"/>
    </location>
</feature>
<protein>
    <submittedName>
        <fullName evidence="3">DNA-binding helix-turn-helix protein</fullName>
    </submittedName>
</protein>
<feature type="domain" description="HTH cro/C1-type" evidence="2">
    <location>
        <begin position="14"/>
        <end position="68"/>
    </location>
</feature>
<dbReference type="InterPro" id="IPR010982">
    <property type="entry name" value="Lambda_DNA-bd_dom_sf"/>
</dbReference>
<comment type="caution">
    <text evidence="3">The sequence shown here is derived from an EMBL/GenBank/DDBJ whole genome shotgun (WGS) entry which is preliminary data.</text>
</comment>
<dbReference type="SUPFAM" id="SSF47413">
    <property type="entry name" value="lambda repressor-like DNA-binding domains"/>
    <property type="match status" value="1"/>
</dbReference>
<sequence length="100" mass="11559">MEFEILSEVIGDLVRRRRKELNLAQADVCRYAHISQGQLSRIENGLRIPSLALMLRLCRVLKYDISISDIFDKFSSKDMKSKKDKKEGDEKKKGKEGEKS</sequence>
<keyword evidence="4" id="KW-1185">Reference proteome</keyword>
<keyword evidence="3" id="KW-0238">DNA-binding</keyword>
<gene>
    <name evidence="3" type="ORF">HMPREF1705_04071</name>
</gene>
<dbReference type="Proteomes" id="UP000005273">
    <property type="component" value="Unassembled WGS sequence"/>
</dbReference>
<name>A0A0T5X7S4_9BACT</name>
<evidence type="ECO:0000313" key="3">
    <source>
        <dbReference type="EMBL" id="KRT34379.1"/>
    </source>
</evidence>
<dbReference type="AlphaFoldDB" id="A0A0T5X7S4"/>
<reference evidence="4" key="1">
    <citation type="submission" date="2012-09" db="EMBL/GenBank/DDBJ databases">
        <authorList>
            <person name="Weinstock G."/>
            <person name="Sodergren E."/>
            <person name="Clifton S."/>
            <person name="Fulton L."/>
            <person name="Fulton B."/>
            <person name="Courtney L."/>
            <person name="Fronick C."/>
            <person name="Harrison M."/>
            <person name="Strong C."/>
            <person name="Farmer C."/>
            <person name="Delehaunty K."/>
            <person name="Markovic C."/>
            <person name="Hall O."/>
            <person name="Minx P."/>
            <person name="Tomlinson C."/>
            <person name="Mitreva M."/>
            <person name="Nelson J."/>
            <person name="Hou S."/>
            <person name="Wollam A."/>
            <person name="Pepin K.H."/>
            <person name="Johnson M."/>
            <person name="Bhonagiri V."/>
            <person name="Nash W.E."/>
            <person name="Suruliraj S."/>
            <person name="Warren W."/>
            <person name="Chinwalla A."/>
            <person name="Mardis E.R."/>
            <person name="Wilson R.K."/>
        </authorList>
    </citation>
    <scope>NUCLEOTIDE SEQUENCE [LARGE SCALE GENOMIC DNA]</scope>
    <source>
        <strain evidence="4">OS1</strain>
    </source>
</reference>
<evidence type="ECO:0000259" key="2">
    <source>
        <dbReference type="PROSITE" id="PS50943"/>
    </source>
</evidence>
<evidence type="ECO:0000313" key="4">
    <source>
        <dbReference type="Proteomes" id="UP000005273"/>
    </source>
</evidence>
<dbReference type="STRING" id="592015.HMPREF1705_04071"/>
<proteinExistence type="predicted"/>
<dbReference type="Pfam" id="PF01381">
    <property type="entry name" value="HTH_3"/>
    <property type="match status" value="1"/>
</dbReference>
<dbReference type="GO" id="GO:0003677">
    <property type="term" value="F:DNA binding"/>
    <property type="evidence" value="ECO:0007669"/>
    <property type="project" value="UniProtKB-KW"/>
</dbReference>
<evidence type="ECO:0000256" key="1">
    <source>
        <dbReference type="SAM" id="MobiDB-lite"/>
    </source>
</evidence>
<dbReference type="EMBL" id="ACJX03000001">
    <property type="protein sequence ID" value="KRT34379.1"/>
    <property type="molecule type" value="Genomic_DNA"/>
</dbReference>
<dbReference type="Gene3D" id="1.10.260.40">
    <property type="entry name" value="lambda repressor-like DNA-binding domains"/>
    <property type="match status" value="1"/>
</dbReference>
<dbReference type="PROSITE" id="PS50943">
    <property type="entry name" value="HTH_CROC1"/>
    <property type="match status" value="1"/>
</dbReference>
<dbReference type="SMART" id="SM00530">
    <property type="entry name" value="HTH_XRE"/>
    <property type="match status" value="1"/>
</dbReference>